<reference evidence="9" key="1">
    <citation type="journal article" date="2019" name="Int. J. Syst. Evol. Microbiol.">
        <title>The Global Catalogue of Microorganisms (GCM) 10K type strain sequencing project: providing services to taxonomists for standard genome sequencing and annotation.</title>
        <authorList>
            <consortium name="The Broad Institute Genomics Platform"/>
            <consortium name="The Broad Institute Genome Sequencing Center for Infectious Disease"/>
            <person name="Wu L."/>
            <person name="Ma J."/>
        </authorList>
    </citation>
    <scope>NUCLEOTIDE SEQUENCE [LARGE SCALE GENOMIC DNA]</scope>
    <source>
        <strain evidence="9">JCM 18014</strain>
    </source>
</reference>
<proteinExistence type="inferred from homology"/>
<evidence type="ECO:0000256" key="1">
    <source>
        <dbReference type="ARBA" id="ARBA00004141"/>
    </source>
</evidence>
<dbReference type="PANTHER" id="PTHR32322">
    <property type="entry name" value="INNER MEMBRANE TRANSPORTER"/>
    <property type="match status" value="1"/>
</dbReference>
<feature type="transmembrane region" description="Helical" evidence="6">
    <location>
        <begin position="78"/>
        <end position="96"/>
    </location>
</feature>
<feature type="transmembrane region" description="Helical" evidence="6">
    <location>
        <begin position="47"/>
        <end position="66"/>
    </location>
</feature>
<evidence type="ECO:0000256" key="4">
    <source>
        <dbReference type="ARBA" id="ARBA00022989"/>
    </source>
</evidence>
<feature type="transmembrane region" description="Helical" evidence="6">
    <location>
        <begin position="286"/>
        <end position="304"/>
    </location>
</feature>
<keyword evidence="5 6" id="KW-0472">Membrane</keyword>
<feature type="domain" description="EamA" evidence="7">
    <location>
        <begin position="168"/>
        <end position="304"/>
    </location>
</feature>
<evidence type="ECO:0000256" key="6">
    <source>
        <dbReference type="SAM" id="Phobius"/>
    </source>
</evidence>
<keyword evidence="4 6" id="KW-1133">Transmembrane helix</keyword>
<comment type="similarity">
    <text evidence="2">Belongs to the EamA transporter family.</text>
</comment>
<dbReference type="RefSeq" id="WP_346031269.1">
    <property type="nucleotide sequence ID" value="NZ_BAABHV010000001.1"/>
</dbReference>
<dbReference type="PANTHER" id="PTHR32322:SF2">
    <property type="entry name" value="EAMA DOMAIN-CONTAINING PROTEIN"/>
    <property type="match status" value="1"/>
</dbReference>
<name>A0ABP9JZ04_9SPHN</name>
<feature type="transmembrane region" description="Helical" evidence="6">
    <location>
        <begin position="12"/>
        <end position="35"/>
    </location>
</feature>
<comment type="caution">
    <text evidence="8">The sequence shown here is derived from an EMBL/GenBank/DDBJ whole genome shotgun (WGS) entry which is preliminary data.</text>
</comment>
<evidence type="ECO:0000313" key="9">
    <source>
        <dbReference type="Proteomes" id="UP001500518"/>
    </source>
</evidence>
<organism evidence="8 9">
    <name type="scientific">Erythrobacter westpacificensis</name>
    <dbReference type="NCBI Taxonomy" id="1055231"/>
    <lineage>
        <taxon>Bacteria</taxon>
        <taxon>Pseudomonadati</taxon>
        <taxon>Pseudomonadota</taxon>
        <taxon>Alphaproteobacteria</taxon>
        <taxon>Sphingomonadales</taxon>
        <taxon>Erythrobacteraceae</taxon>
        <taxon>Erythrobacter/Porphyrobacter group</taxon>
        <taxon>Erythrobacter</taxon>
    </lineage>
</organism>
<dbReference type="EMBL" id="BAABHV010000001">
    <property type="protein sequence ID" value="GAA5046478.1"/>
    <property type="molecule type" value="Genomic_DNA"/>
</dbReference>
<dbReference type="SUPFAM" id="SSF103481">
    <property type="entry name" value="Multidrug resistance efflux transporter EmrE"/>
    <property type="match status" value="2"/>
</dbReference>
<feature type="domain" description="EamA" evidence="7">
    <location>
        <begin position="21"/>
        <end position="149"/>
    </location>
</feature>
<comment type="subcellular location">
    <subcellularLocation>
        <location evidence="1">Membrane</location>
        <topology evidence="1">Multi-pass membrane protein</topology>
    </subcellularLocation>
</comment>
<feature type="transmembrane region" description="Helical" evidence="6">
    <location>
        <begin position="198"/>
        <end position="218"/>
    </location>
</feature>
<evidence type="ECO:0000256" key="3">
    <source>
        <dbReference type="ARBA" id="ARBA00022692"/>
    </source>
</evidence>
<dbReference type="InterPro" id="IPR050638">
    <property type="entry name" value="AA-Vitamin_Transporters"/>
</dbReference>
<feature type="transmembrane region" description="Helical" evidence="6">
    <location>
        <begin position="230"/>
        <end position="250"/>
    </location>
</feature>
<dbReference type="InterPro" id="IPR000620">
    <property type="entry name" value="EamA_dom"/>
</dbReference>
<feature type="transmembrane region" description="Helical" evidence="6">
    <location>
        <begin position="262"/>
        <end position="280"/>
    </location>
</feature>
<keyword evidence="9" id="KW-1185">Reference proteome</keyword>
<dbReference type="Pfam" id="PF00892">
    <property type="entry name" value="EamA"/>
    <property type="match status" value="2"/>
</dbReference>
<sequence length="330" mass="35347">MSAAPNPIQAGILSWRVIVPFVLTGTIWGSTWFVITGQIDGVPAAWSVFYRFALATPALFLVAMLMKRRLRLTRPEQVLALGVGIAQFSGNFLFVYHSELYVTSGIVAMMFGLLMVPNALFARIFLGERVQGGFILGSAVAIVGVSFLLWHEWQANPDAGVIGGNVGLGIVLAVIGILAASVANVIQANPTGRGVPMVSLLAWAMLYGTVFDLAFAWITAGPPPLPTGAAYWGGIVYLALIGSVVTFPLHYNLVREIGAGRAAYNSIITISVAMLLSTLFEGYKWTWLTASGMVLAVIGMVLALRARKQKGVQVQQSARLRHDAPSEQGE</sequence>
<protein>
    <submittedName>
        <fullName evidence="8">DMT family transporter</fullName>
    </submittedName>
</protein>
<feature type="transmembrane region" description="Helical" evidence="6">
    <location>
        <begin position="133"/>
        <end position="150"/>
    </location>
</feature>
<gene>
    <name evidence="8" type="ORF">GCM10023208_01920</name>
</gene>
<feature type="transmembrane region" description="Helical" evidence="6">
    <location>
        <begin position="102"/>
        <end position="121"/>
    </location>
</feature>
<evidence type="ECO:0000259" key="7">
    <source>
        <dbReference type="Pfam" id="PF00892"/>
    </source>
</evidence>
<feature type="transmembrane region" description="Helical" evidence="6">
    <location>
        <begin position="162"/>
        <end position="186"/>
    </location>
</feature>
<dbReference type="InterPro" id="IPR037185">
    <property type="entry name" value="EmrE-like"/>
</dbReference>
<evidence type="ECO:0000313" key="8">
    <source>
        <dbReference type="EMBL" id="GAA5046478.1"/>
    </source>
</evidence>
<evidence type="ECO:0000256" key="2">
    <source>
        <dbReference type="ARBA" id="ARBA00007362"/>
    </source>
</evidence>
<accession>A0ABP9JZ04</accession>
<keyword evidence="3 6" id="KW-0812">Transmembrane</keyword>
<evidence type="ECO:0000256" key="5">
    <source>
        <dbReference type="ARBA" id="ARBA00023136"/>
    </source>
</evidence>
<dbReference type="Proteomes" id="UP001500518">
    <property type="component" value="Unassembled WGS sequence"/>
</dbReference>